<dbReference type="Proteomes" id="UP001079657">
    <property type="component" value="Unassembled WGS sequence"/>
</dbReference>
<evidence type="ECO:0000313" key="3">
    <source>
        <dbReference type="EMBL" id="MCY6372695.1"/>
    </source>
</evidence>
<sequence>MKRRFSILAILLVSNLTLSACSIKNPFKKNNSETSAKSTEEQTKKDGQKVSIVDDFAEKKKQIENKFMNKRKSLENDRDTKSKKYLAAIDSEISKNDTAQKKVYDDKVSNAFVDYTANLTIEAGAKKSLIDDEYENEKKKIEDEYDAEVERNTIVPQNNLTSNSPEKNKAEKIFKAKKSKAEKEKNLNNKSDARLTDKIISQANLKSTYDNIWKKYNEKLKVARTERDNNKTAFKEKVKKDYDEKFNKLSEEGIMTDTIWLNLILEEDKKITDYSNEQDLQYNNTVDTIIKWRDSTLSNLLK</sequence>
<name>A0ABT4CUF8_9CLOT</name>
<keyword evidence="4" id="KW-1185">Reference proteome</keyword>
<accession>A0ABT4CUF8</accession>
<evidence type="ECO:0000313" key="4">
    <source>
        <dbReference type="Proteomes" id="UP001079657"/>
    </source>
</evidence>
<keyword evidence="2" id="KW-0732">Signal</keyword>
<gene>
    <name evidence="3" type="ORF">OXH55_18990</name>
</gene>
<evidence type="ECO:0008006" key="5">
    <source>
        <dbReference type="Google" id="ProtNLM"/>
    </source>
</evidence>
<evidence type="ECO:0000256" key="1">
    <source>
        <dbReference type="SAM" id="MobiDB-lite"/>
    </source>
</evidence>
<dbReference type="EMBL" id="JAPQES010000009">
    <property type="protein sequence ID" value="MCY6372695.1"/>
    <property type="molecule type" value="Genomic_DNA"/>
</dbReference>
<feature type="chain" id="PRO_5047019394" description="Lipoprotein" evidence="2">
    <location>
        <begin position="21"/>
        <end position="302"/>
    </location>
</feature>
<protein>
    <recommendedName>
        <fullName evidence="5">Lipoprotein</fullName>
    </recommendedName>
</protein>
<feature type="compositionally biased region" description="Basic and acidic residues" evidence="1">
    <location>
        <begin position="38"/>
        <end position="48"/>
    </location>
</feature>
<reference evidence="3" key="1">
    <citation type="submission" date="2022-12" db="EMBL/GenBank/DDBJ databases">
        <authorList>
            <person name="Wang J."/>
        </authorList>
    </citation>
    <scope>NUCLEOTIDE SEQUENCE</scope>
    <source>
        <strain evidence="3">HY-42-06</strain>
    </source>
</reference>
<proteinExistence type="predicted"/>
<dbReference type="PROSITE" id="PS51257">
    <property type="entry name" value="PROKAR_LIPOPROTEIN"/>
    <property type="match status" value="1"/>
</dbReference>
<comment type="caution">
    <text evidence="3">The sequence shown here is derived from an EMBL/GenBank/DDBJ whole genome shotgun (WGS) entry which is preliminary data.</text>
</comment>
<evidence type="ECO:0000256" key="2">
    <source>
        <dbReference type="SAM" id="SignalP"/>
    </source>
</evidence>
<organism evidence="3 4">
    <name type="scientific">Clostridium ganghwense</name>
    <dbReference type="NCBI Taxonomy" id="312089"/>
    <lineage>
        <taxon>Bacteria</taxon>
        <taxon>Bacillati</taxon>
        <taxon>Bacillota</taxon>
        <taxon>Clostridia</taxon>
        <taxon>Eubacteriales</taxon>
        <taxon>Clostridiaceae</taxon>
        <taxon>Clostridium</taxon>
    </lineage>
</organism>
<feature type="signal peptide" evidence="2">
    <location>
        <begin position="1"/>
        <end position="20"/>
    </location>
</feature>
<dbReference type="RefSeq" id="WP_268051745.1">
    <property type="nucleotide sequence ID" value="NZ_JAPQES010000009.1"/>
</dbReference>
<feature type="region of interest" description="Disordered" evidence="1">
    <location>
        <begin position="29"/>
        <end position="49"/>
    </location>
</feature>